<keyword evidence="1" id="KW-0732">Signal</keyword>
<proteinExistence type="evidence at transcript level"/>
<dbReference type="EMBL" id="GBZX01000423">
    <property type="protein sequence ID" value="JAG92317.1"/>
    <property type="molecule type" value="mRNA"/>
</dbReference>
<reference evidence="2" key="1">
    <citation type="journal article" date="2015" name="PLoS ONE">
        <title>An Insight into the Sialome of the Lone Star Tick, Amblyomma americanum, with a Glimpse on Its Time Dependent Gene Expression.</title>
        <authorList>
            <person name="Karim S."/>
            <person name="Ribeiro J.M."/>
        </authorList>
    </citation>
    <scope>NUCLEOTIDE SEQUENCE</scope>
    <source>
        <tissue evidence="2">Salivary gland</tissue>
    </source>
</reference>
<organism evidence="2">
    <name type="scientific">Amblyomma americanum</name>
    <name type="common">Lone star tick</name>
    <dbReference type="NCBI Taxonomy" id="6943"/>
    <lineage>
        <taxon>Eukaryota</taxon>
        <taxon>Metazoa</taxon>
        <taxon>Ecdysozoa</taxon>
        <taxon>Arthropoda</taxon>
        <taxon>Chelicerata</taxon>
        <taxon>Arachnida</taxon>
        <taxon>Acari</taxon>
        <taxon>Parasitiformes</taxon>
        <taxon>Ixodida</taxon>
        <taxon>Ixodoidea</taxon>
        <taxon>Ixodidae</taxon>
        <taxon>Amblyomminae</taxon>
        <taxon>Amblyomma</taxon>
    </lineage>
</organism>
<evidence type="ECO:0000256" key="1">
    <source>
        <dbReference type="SAM" id="SignalP"/>
    </source>
</evidence>
<sequence>MFFTFAAAAVAGVFFSMGFSNPTPTNSVRGCPPPSARFKNGTIIVVEHTRNCTCDLGGGAPGNYTEGTPCFAENSGQYKIGNCSGGVCKVKQTSYGCEGMKGGENGTTVHKNLCIFDCDINGRKEWAYSPVGTPCVNEDEDPYNTTCKKTGNGNETLCVENIHPYGC</sequence>
<accession>A0A0C9SDW3</accession>
<protein>
    <submittedName>
        <fullName evidence="2">Putative secreted protein</fullName>
    </submittedName>
</protein>
<name>A0A0C9SDW3_AMBAM</name>
<feature type="chain" id="PRO_5002203052" evidence="1">
    <location>
        <begin position="21"/>
        <end position="167"/>
    </location>
</feature>
<evidence type="ECO:0000313" key="2">
    <source>
        <dbReference type="EMBL" id="JAG92317.1"/>
    </source>
</evidence>
<feature type="signal peptide" evidence="1">
    <location>
        <begin position="1"/>
        <end position="20"/>
    </location>
</feature>
<dbReference type="AlphaFoldDB" id="A0A0C9SDW3"/>